<sequence length="191" mass="21721">MVAETTQYKIKKRPELSIFMWKMSTREDRLFFLTKLKPSVTTHKTILKKIVKLTLVLAYFLAFVNNSPYLTSLAFFQQRLPTLPESSDSLVLWLTRLVRCALTAVISIQLLSWCITINPKKYSASVLADAVQCTKDGMPLREASMAFNIPKSTLANKAKKKHQESVEKPTVFSKEHAIVDAVLTLAEWGFH</sequence>
<keyword evidence="2" id="KW-0472">Membrane</keyword>
<organism evidence="4 5">
    <name type="scientific">Romanomermis culicivorax</name>
    <name type="common">Nematode worm</name>
    <dbReference type="NCBI Taxonomy" id="13658"/>
    <lineage>
        <taxon>Eukaryota</taxon>
        <taxon>Metazoa</taxon>
        <taxon>Ecdysozoa</taxon>
        <taxon>Nematoda</taxon>
        <taxon>Enoplea</taxon>
        <taxon>Dorylaimia</taxon>
        <taxon>Mermithida</taxon>
        <taxon>Mermithoidea</taxon>
        <taxon>Mermithidae</taxon>
        <taxon>Romanomermis</taxon>
    </lineage>
</organism>
<dbReference type="InterPro" id="IPR009057">
    <property type="entry name" value="Homeodomain-like_sf"/>
</dbReference>
<accession>A0A915JX98</accession>
<feature type="transmembrane region" description="Helical" evidence="2">
    <location>
        <begin position="96"/>
        <end position="115"/>
    </location>
</feature>
<keyword evidence="2" id="KW-0812">Transmembrane</keyword>
<dbReference type="InterPro" id="IPR007889">
    <property type="entry name" value="HTH_Psq"/>
</dbReference>
<keyword evidence="2" id="KW-1133">Transmembrane helix</keyword>
<evidence type="ECO:0000256" key="2">
    <source>
        <dbReference type="SAM" id="Phobius"/>
    </source>
</evidence>
<name>A0A915JX98_ROMCU</name>
<evidence type="ECO:0000256" key="1">
    <source>
        <dbReference type="ARBA" id="ARBA00004123"/>
    </source>
</evidence>
<dbReference type="Gene3D" id="1.10.10.60">
    <property type="entry name" value="Homeodomain-like"/>
    <property type="match status" value="1"/>
</dbReference>
<reference evidence="5" key="1">
    <citation type="submission" date="2022-11" db="UniProtKB">
        <authorList>
            <consortium name="WormBaseParasite"/>
        </authorList>
    </citation>
    <scope>IDENTIFICATION</scope>
</reference>
<evidence type="ECO:0000259" key="3">
    <source>
        <dbReference type="Pfam" id="PF05225"/>
    </source>
</evidence>
<evidence type="ECO:0000313" key="5">
    <source>
        <dbReference type="WBParaSite" id="nRc.2.0.1.t30713-RA"/>
    </source>
</evidence>
<dbReference type="SUPFAM" id="SSF46689">
    <property type="entry name" value="Homeodomain-like"/>
    <property type="match status" value="1"/>
</dbReference>
<proteinExistence type="predicted"/>
<keyword evidence="4" id="KW-1185">Reference proteome</keyword>
<dbReference type="WBParaSite" id="nRc.2.0.1.t30713-RA">
    <property type="protein sequence ID" value="nRc.2.0.1.t30713-RA"/>
    <property type="gene ID" value="nRc.2.0.1.g30713"/>
</dbReference>
<comment type="subcellular location">
    <subcellularLocation>
        <location evidence="1">Nucleus</location>
    </subcellularLocation>
</comment>
<feature type="domain" description="HTH psq-type" evidence="3">
    <location>
        <begin position="129"/>
        <end position="162"/>
    </location>
</feature>
<dbReference type="Proteomes" id="UP000887565">
    <property type="component" value="Unplaced"/>
</dbReference>
<dbReference type="GO" id="GO:0003677">
    <property type="term" value="F:DNA binding"/>
    <property type="evidence" value="ECO:0007669"/>
    <property type="project" value="InterPro"/>
</dbReference>
<evidence type="ECO:0000313" key="4">
    <source>
        <dbReference type="Proteomes" id="UP000887565"/>
    </source>
</evidence>
<feature type="transmembrane region" description="Helical" evidence="2">
    <location>
        <begin position="53"/>
        <end position="76"/>
    </location>
</feature>
<protein>
    <submittedName>
        <fullName evidence="5">HTH psq-type domain-containing protein</fullName>
    </submittedName>
</protein>
<dbReference type="GO" id="GO:0005634">
    <property type="term" value="C:nucleus"/>
    <property type="evidence" value="ECO:0007669"/>
    <property type="project" value="UniProtKB-SubCell"/>
</dbReference>
<dbReference type="AlphaFoldDB" id="A0A915JX98"/>
<dbReference type="Pfam" id="PF05225">
    <property type="entry name" value="HTH_psq"/>
    <property type="match status" value="1"/>
</dbReference>